<evidence type="ECO:0000313" key="4">
    <source>
        <dbReference type="Proteomes" id="UP000286746"/>
    </source>
</evidence>
<dbReference type="GO" id="GO:0043041">
    <property type="term" value="P:amino acid activation for nonribosomal peptide biosynthetic process"/>
    <property type="evidence" value="ECO:0007669"/>
    <property type="project" value="TreeGrafter"/>
</dbReference>
<evidence type="ECO:0000259" key="1">
    <source>
        <dbReference type="Pfam" id="PF00501"/>
    </source>
</evidence>
<dbReference type="AlphaFoldDB" id="A0A401W599"/>
<dbReference type="InterPro" id="IPR042099">
    <property type="entry name" value="ANL_N_sf"/>
</dbReference>
<dbReference type="Gene3D" id="3.30.300.30">
    <property type="match status" value="1"/>
</dbReference>
<gene>
    <name evidence="3" type="ORF">GKJPGBOP_04143</name>
</gene>
<reference evidence="3 4" key="1">
    <citation type="submission" date="2018-11" db="EMBL/GenBank/DDBJ databases">
        <title>Whole genome sequence of Streptomyces paromomycinus NBRC 15454(T).</title>
        <authorList>
            <person name="Komaki H."/>
            <person name="Tamura T."/>
        </authorList>
    </citation>
    <scope>NUCLEOTIDE SEQUENCE [LARGE SCALE GENOMIC DNA]</scope>
    <source>
        <strain evidence="3 4">NBRC 15454</strain>
    </source>
</reference>
<dbReference type="Gene3D" id="3.40.50.12780">
    <property type="entry name" value="N-terminal domain of ligase-like"/>
    <property type="match status" value="1"/>
</dbReference>
<protein>
    <submittedName>
        <fullName evidence="3">Non-ribosomal peptide synthetase</fullName>
    </submittedName>
</protein>
<accession>A0A401W599</accession>
<feature type="domain" description="AMP-dependent synthetase/ligase" evidence="1">
    <location>
        <begin position="18"/>
        <end position="371"/>
    </location>
</feature>
<feature type="domain" description="AMP-binding enzyme C-terminal" evidence="2">
    <location>
        <begin position="432"/>
        <end position="507"/>
    </location>
</feature>
<proteinExistence type="predicted"/>
<evidence type="ECO:0000313" key="3">
    <source>
        <dbReference type="EMBL" id="GCD44445.1"/>
    </source>
</evidence>
<dbReference type="EMBL" id="BHZD01000001">
    <property type="protein sequence ID" value="GCD44445.1"/>
    <property type="molecule type" value="Genomic_DNA"/>
</dbReference>
<dbReference type="SUPFAM" id="SSF56801">
    <property type="entry name" value="Acetyl-CoA synthetase-like"/>
    <property type="match status" value="1"/>
</dbReference>
<dbReference type="PANTHER" id="PTHR45527">
    <property type="entry name" value="NONRIBOSOMAL PEPTIDE SYNTHETASE"/>
    <property type="match status" value="1"/>
</dbReference>
<dbReference type="InterPro" id="IPR020845">
    <property type="entry name" value="AMP-binding_CS"/>
</dbReference>
<dbReference type="Proteomes" id="UP000286746">
    <property type="component" value="Unassembled WGS sequence"/>
</dbReference>
<dbReference type="Pfam" id="PF00501">
    <property type="entry name" value="AMP-binding"/>
    <property type="match status" value="1"/>
</dbReference>
<dbReference type="InterPro" id="IPR000873">
    <property type="entry name" value="AMP-dep_synth/lig_dom"/>
</dbReference>
<organism evidence="3 4">
    <name type="scientific">Streptomyces paromomycinus</name>
    <name type="common">Streptomyces rimosus subsp. paromomycinus</name>
    <dbReference type="NCBI Taxonomy" id="92743"/>
    <lineage>
        <taxon>Bacteria</taxon>
        <taxon>Bacillati</taxon>
        <taxon>Actinomycetota</taxon>
        <taxon>Actinomycetes</taxon>
        <taxon>Kitasatosporales</taxon>
        <taxon>Streptomycetaceae</taxon>
        <taxon>Streptomyces</taxon>
    </lineage>
</organism>
<dbReference type="PANTHER" id="PTHR45527:SF1">
    <property type="entry name" value="FATTY ACID SYNTHASE"/>
    <property type="match status" value="1"/>
</dbReference>
<dbReference type="InterPro" id="IPR045851">
    <property type="entry name" value="AMP-bd_C_sf"/>
</dbReference>
<dbReference type="GO" id="GO:0031177">
    <property type="term" value="F:phosphopantetheine binding"/>
    <property type="evidence" value="ECO:0007669"/>
    <property type="project" value="TreeGrafter"/>
</dbReference>
<evidence type="ECO:0000259" key="2">
    <source>
        <dbReference type="Pfam" id="PF13193"/>
    </source>
</evidence>
<comment type="caution">
    <text evidence="3">The sequence shown here is derived from an EMBL/GenBank/DDBJ whole genome shotgun (WGS) entry which is preliminary data.</text>
</comment>
<dbReference type="InterPro" id="IPR025110">
    <property type="entry name" value="AMP-bd_C"/>
</dbReference>
<name>A0A401W599_STREY</name>
<dbReference type="GO" id="GO:0044550">
    <property type="term" value="P:secondary metabolite biosynthetic process"/>
    <property type="evidence" value="ECO:0007669"/>
    <property type="project" value="TreeGrafter"/>
</dbReference>
<dbReference type="PROSITE" id="PS00455">
    <property type="entry name" value="AMP_BINDING"/>
    <property type="match status" value="1"/>
</dbReference>
<keyword evidence="4" id="KW-1185">Reference proteome</keyword>
<dbReference type="FunFam" id="3.40.50.12780:FF:000012">
    <property type="entry name" value="Non-ribosomal peptide synthetase"/>
    <property type="match status" value="1"/>
</dbReference>
<dbReference type="InterPro" id="IPR010071">
    <property type="entry name" value="AA_adenyl_dom"/>
</dbReference>
<dbReference type="Pfam" id="PF13193">
    <property type="entry name" value="AMP-binding_C"/>
    <property type="match status" value="1"/>
</dbReference>
<dbReference type="GO" id="GO:0005829">
    <property type="term" value="C:cytosol"/>
    <property type="evidence" value="ECO:0007669"/>
    <property type="project" value="TreeGrafter"/>
</dbReference>
<dbReference type="CDD" id="cd17643">
    <property type="entry name" value="A_NRPS_Cytc1-like"/>
    <property type="match status" value="1"/>
</dbReference>
<sequence>MVQSDCFMRAEVGLLGLFKESASTHPERCALSADGRRFTYRRLDEWSDAIGWLLHEKGVRAGDRVALRMLPGADAVAAMIGVLKAGAAYVPLDVRHPPARKSFIIADSEATAIIGDPGEDLAATTVTSVITTQEIAGLADRAGRTAPGPVPGPQADAYVIYTSGTTGAPKGVPVRHGHAAALFTASRAVFDFDEHDRWLLFHSIAFDFSVWEIWGALTTGAELVVLPHWAARSPDKYLGVIADEGVTVLNQTPTAFTTLAEAALRSGRDLSGLRYVIFGGEKLVPATLRPWAKRYGLESPRLVNGYGITETTVFTTFHEVGEDDLDSDRSVIGTALPGFGLRVADESGHEVADGETGELWLAGPQVTDGYLKRPDLTAQKFVPVASPDTGEPVLHYRSGDLVHRLPDGSLAYIGRADLQVKLRGYRIELSDIEAAVRRHEGVLDAVVHVRQFKAGDDRLVCDFVARDEAQAPTAADLRAHVKDLLPAYMHPARYQRLPELPSTVNGKVDRAAVARSWNETVVTHE</sequence>
<dbReference type="NCBIfam" id="TIGR01733">
    <property type="entry name" value="AA-adenyl-dom"/>
    <property type="match status" value="1"/>
</dbReference>